<dbReference type="AlphaFoldDB" id="A0AA40F789"/>
<dbReference type="SUPFAM" id="SSF54928">
    <property type="entry name" value="RNA-binding domain, RBD"/>
    <property type="match status" value="1"/>
</dbReference>
<evidence type="ECO:0000256" key="11">
    <source>
        <dbReference type="ARBA" id="ARBA00023136"/>
    </source>
</evidence>
<evidence type="ECO:0000256" key="10">
    <source>
        <dbReference type="ARBA" id="ARBA00023128"/>
    </source>
</evidence>
<evidence type="ECO:0000256" key="12">
    <source>
        <dbReference type="ARBA" id="ARBA00025276"/>
    </source>
</evidence>
<evidence type="ECO:0000256" key="15">
    <source>
        <dbReference type="SAM" id="MobiDB-lite"/>
    </source>
</evidence>
<comment type="function">
    <text evidence="12 14">Plays a role in maintaining the mitochondrial genome and in controlling the mtDNA escape. Involved in the regulation of mtDNA nucleotide structure and number. May have a dispensable role in early maturation of pre-rRNA.</text>
</comment>
<evidence type="ECO:0000256" key="6">
    <source>
        <dbReference type="ARBA" id="ARBA00022792"/>
    </source>
</evidence>
<dbReference type="InterPro" id="IPR035979">
    <property type="entry name" value="RBD_domain_sf"/>
</dbReference>
<dbReference type="InterPro" id="IPR018850">
    <property type="entry name" value="Mt_escape_2_C"/>
</dbReference>
<reference evidence="17" key="1">
    <citation type="submission" date="2023-06" db="EMBL/GenBank/DDBJ databases">
        <title>Genome-scale phylogeny and comparative genomics of the fungal order Sordariales.</title>
        <authorList>
            <consortium name="Lawrence Berkeley National Laboratory"/>
            <person name="Hensen N."/>
            <person name="Bonometti L."/>
            <person name="Westerberg I."/>
            <person name="Brannstrom I.O."/>
            <person name="Guillou S."/>
            <person name="Cros-Aarteil S."/>
            <person name="Calhoun S."/>
            <person name="Haridas S."/>
            <person name="Kuo A."/>
            <person name="Mondo S."/>
            <person name="Pangilinan J."/>
            <person name="Riley R."/>
            <person name="LaButti K."/>
            <person name="Andreopoulos B."/>
            <person name="Lipzen A."/>
            <person name="Chen C."/>
            <person name="Yanf M."/>
            <person name="Daum C."/>
            <person name="Ng V."/>
            <person name="Clum A."/>
            <person name="Steindorff A."/>
            <person name="Ohm R."/>
            <person name="Martin F."/>
            <person name="Silar P."/>
            <person name="Natvig D."/>
            <person name="Lalanne C."/>
            <person name="Gautier V."/>
            <person name="Ament-velasquez S.L."/>
            <person name="Kruys A."/>
            <person name="Hutchinson M.I."/>
            <person name="Powell A.J."/>
            <person name="Barry K."/>
            <person name="Miller A.N."/>
            <person name="Grigoriev I.V."/>
            <person name="Debuchy R."/>
            <person name="Gladieux P."/>
            <person name="Thoren M.H."/>
            <person name="Johannesson H."/>
        </authorList>
    </citation>
    <scope>NUCLEOTIDE SEQUENCE</scope>
    <source>
        <strain evidence="17">SMH3187-1</strain>
    </source>
</reference>
<evidence type="ECO:0000259" key="16">
    <source>
        <dbReference type="PROSITE" id="PS50102"/>
    </source>
</evidence>
<dbReference type="FunFam" id="3.30.70.330:FF:000959">
    <property type="entry name" value="Mitochondrial escape protein 2"/>
    <property type="match status" value="1"/>
</dbReference>
<keyword evidence="11" id="KW-0472">Membrane</keyword>
<dbReference type="PANTHER" id="PTHR32198">
    <property type="entry name" value="MITOCHONDRIAL ESCAPE PROTEIN 2"/>
    <property type="match status" value="1"/>
</dbReference>
<evidence type="ECO:0000256" key="9">
    <source>
        <dbReference type="ARBA" id="ARBA00022989"/>
    </source>
</evidence>
<comment type="similarity">
    <text evidence="2 14">Belongs to the YME2 family.</text>
</comment>
<dbReference type="PROSITE" id="PS50102">
    <property type="entry name" value="RRM"/>
    <property type="match status" value="1"/>
</dbReference>
<sequence>MIQGRLTSRPLSRHGLSPFRVTRGLGAAPRLIPLPRDLASQPPRRWDSSTSSSIQDDKKSGHIAAGPNESILFFDNLFPLKITPILLWRPWATSRDISEIHKRLESQSRGLLDPVSLVKRIISNKVPITVTEIIPRLKEGGAFVKFTHAGDVLSTEIEDTLAKSLAENPIRPWFNPLLGIKAGLVRGRPWLEDLYRFPKSRVKVEFVPATDKDPTAELSQETLYSIFRRYGSITDITSQPSDSKVLPKYAFVDFVLVRDAIMARNCMHGFVLREAGSEAATKLRLSYEQRVKPHHIWNWLTNHPRIVIPLIAGLLAAFTVVVFDPIREWFIKAHIQRVFEFTDSKLYKWFQRQTSDMLVFRRKKGNQDGLNALIGHRKDLIDSIQNNLLESTATFVVVHGPKGSGQKELVMDQVLQDRKDVLVLDCKPVVEARGEAGTIGKLAAQVGYRPVFSWTNNISNLVDLAIQGTTGVKASFSENLESQVVKILQTTAAALKDVSLADKKKSSDANISEDAWLEAHPERRAVVVIDSFLHKGDEMGLIYEKITDWASALVQSNVAHVIFLTNDTSYSKQLSKSLPDRVFHSVTLGDLSPDVAKQYVVSQLGQPEQHHNKSEDDANPDGTVLAQMRERDDLAELDECIESLGGRLTDLQVLARRLKVGQSPKKAVSEIIEQSASEILRMFLLTKTTAAPATEKKWSTEQAWYLIKELGQKGSLRYNEVLLSDTFASSTTPAAASAEAALESLANAELITVRSVHGRPQTIRAGKPVYQTAFRRLLDDDVVRARMELGLLKELVGIEAKGIDKVEAELSLLAGLLTQPYQTADRVNYLLGKMLASQQKIMAYEKEMAVLKKVLAKEV</sequence>
<keyword evidence="8" id="KW-0809">Transit peptide</keyword>
<evidence type="ECO:0000256" key="13">
    <source>
        <dbReference type="PROSITE-ProRule" id="PRU00176"/>
    </source>
</evidence>
<dbReference type="GO" id="GO:0003723">
    <property type="term" value="F:RNA binding"/>
    <property type="evidence" value="ECO:0007669"/>
    <property type="project" value="UniProtKB-UniRule"/>
</dbReference>
<evidence type="ECO:0000256" key="4">
    <source>
        <dbReference type="ARBA" id="ARBA00022664"/>
    </source>
</evidence>
<dbReference type="InterPro" id="IPR012677">
    <property type="entry name" value="Nucleotide-bd_a/b_plait_sf"/>
</dbReference>
<evidence type="ECO:0000313" key="17">
    <source>
        <dbReference type="EMBL" id="KAK0752479.1"/>
    </source>
</evidence>
<evidence type="ECO:0000256" key="7">
    <source>
        <dbReference type="ARBA" id="ARBA00022884"/>
    </source>
</evidence>
<keyword evidence="5" id="KW-0812">Transmembrane</keyword>
<keyword evidence="9" id="KW-1133">Transmembrane helix</keyword>
<dbReference type="InterPro" id="IPR039627">
    <property type="entry name" value="Yme2_C"/>
</dbReference>
<dbReference type="GO" id="GO:0005743">
    <property type="term" value="C:mitochondrial inner membrane"/>
    <property type="evidence" value="ECO:0007669"/>
    <property type="project" value="UniProtKB-SubCell"/>
</dbReference>
<keyword evidence="4 14" id="KW-0507">mRNA processing</keyword>
<dbReference type="CDD" id="cd12433">
    <property type="entry name" value="RRM_Yme2p_like"/>
    <property type="match status" value="1"/>
</dbReference>
<dbReference type="Gene3D" id="3.30.70.330">
    <property type="match status" value="1"/>
</dbReference>
<protein>
    <recommendedName>
        <fullName evidence="3 14">Mitochondrial escape protein 2</fullName>
    </recommendedName>
</protein>
<proteinExistence type="inferred from homology"/>
<comment type="subcellular location">
    <subcellularLocation>
        <location evidence="1 14">Mitochondrion inner membrane</location>
        <topology evidence="1 14">Single-pass membrane protein</topology>
    </subcellularLocation>
</comment>
<comment type="caution">
    <text evidence="17">The sequence shown here is derived from an EMBL/GenBank/DDBJ whole genome shotgun (WGS) entry which is preliminary data.</text>
</comment>
<dbReference type="GO" id="GO:0006397">
    <property type="term" value="P:mRNA processing"/>
    <property type="evidence" value="ECO:0007669"/>
    <property type="project" value="UniProtKB-UniRule"/>
</dbReference>
<gene>
    <name evidence="17" type="ORF">B0T18DRAFT_319911</name>
</gene>
<keyword evidence="10 14" id="KW-0496">Mitochondrion</keyword>
<dbReference type="Pfam" id="PF10443">
    <property type="entry name" value="RNA12"/>
    <property type="match status" value="1"/>
</dbReference>
<dbReference type="EMBL" id="JAUKUD010000002">
    <property type="protein sequence ID" value="KAK0752479.1"/>
    <property type="molecule type" value="Genomic_DNA"/>
</dbReference>
<dbReference type="Pfam" id="PF00076">
    <property type="entry name" value="RRM_1"/>
    <property type="match status" value="1"/>
</dbReference>
<accession>A0AA40F789</accession>
<dbReference type="InterPro" id="IPR000504">
    <property type="entry name" value="RRM_dom"/>
</dbReference>
<keyword evidence="18" id="KW-1185">Reference proteome</keyword>
<dbReference type="Proteomes" id="UP001172155">
    <property type="component" value="Unassembled WGS sequence"/>
</dbReference>
<evidence type="ECO:0000256" key="14">
    <source>
        <dbReference type="RuleBase" id="RU367108"/>
    </source>
</evidence>
<evidence type="ECO:0000256" key="1">
    <source>
        <dbReference type="ARBA" id="ARBA00004434"/>
    </source>
</evidence>
<name>A0AA40F789_9PEZI</name>
<evidence type="ECO:0000256" key="5">
    <source>
        <dbReference type="ARBA" id="ARBA00022692"/>
    </source>
</evidence>
<feature type="region of interest" description="Disordered" evidence="15">
    <location>
        <begin position="32"/>
        <end position="61"/>
    </location>
</feature>
<dbReference type="InterPro" id="IPR034260">
    <property type="entry name" value="Yme2_RRM"/>
</dbReference>
<keyword evidence="7 13" id="KW-0694">RNA-binding</keyword>
<evidence type="ECO:0000256" key="8">
    <source>
        <dbReference type="ARBA" id="ARBA00022946"/>
    </source>
</evidence>
<keyword evidence="6 14" id="KW-0999">Mitochondrion inner membrane</keyword>
<evidence type="ECO:0000256" key="2">
    <source>
        <dbReference type="ARBA" id="ARBA00010320"/>
    </source>
</evidence>
<evidence type="ECO:0000256" key="3">
    <source>
        <dbReference type="ARBA" id="ARBA00020222"/>
    </source>
</evidence>
<evidence type="ECO:0000313" key="18">
    <source>
        <dbReference type="Proteomes" id="UP001172155"/>
    </source>
</evidence>
<dbReference type="PANTHER" id="PTHR32198:SF2">
    <property type="entry name" value="MITOCHONDRIAL ESCAPE PROTEIN 2"/>
    <property type="match status" value="1"/>
</dbReference>
<feature type="domain" description="RRM" evidence="16">
    <location>
        <begin position="200"/>
        <end position="290"/>
    </location>
</feature>
<organism evidence="17 18">
    <name type="scientific">Schizothecium vesticola</name>
    <dbReference type="NCBI Taxonomy" id="314040"/>
    <lineage>
        <taxon>Eukaryota</taxon>
        <taxon>Fungi</taxon>
        <taxon>Dikarya</taxon>
        <taxon>Ascomycota</taxon>
        <taxon>Pezizomycotina</taxon>
        <taxon>Sordariomycetes</taxon>
        <taxon>Sordariomycetidae</taxon>
        <taxon>Sordariales</taxon>
        <taxon>Schizotheciaceae</taxon>
        <taxon>Schizothecium</taxon>
    </lineage>
</organism>